<reference evidence="4 5" key="1">
    <citation type="journal article" date="2019" name="Int. J. Syst. Evol. Microbiol.">
        <title>The Global Catalogue of Microorganisms (GCM) 10K type strain sequencing project: providing services to taxonomists for standard genome sequencing and annotation.</title>
        <authorList>
            <consortium name="The Broad Institute Genomics Platform"/>
            <consortium name="The Broad Institute Genome Sequencing Center for Infectious Disease"/>
            <person name="Wu L."/>
            <person name="Ma J."/>
        </authorList>
    </citation>
    <scope>NUCLEOTIDE SEQUENCE [LARGE SCALE GENOMIC DNA]</scope>
    <source>
        <strain evidence="4 5">CGMCC 1.10390</strain>
    </source>
</reference>
<proteinExistence type="predicted"/>
<dbReference type="AlphaFoldDB" id="A0ABD6DKK5"/>
<dbReference type="RefSeq" id="WP_256401329.1">
    <property type="nucleotide sequence ID" value="NZ_JANHJR010000003.1"/>
</dbReference>
<gene>
    <name evidence="4" type="ORF">ACFSBL_12925</name>
</gene>
<keyword evidence="1" id="KW-0863">Zinc-finger</keyword>
<evidence type="ECO:0000259" key="3">
    <source>
        <dbReference type="PROSITE" id="PS50966"/>
    </source>
</evidence>
<dbReference type="PROSITE" id="PS50966">
    <property type="entry name" value="ZF_SWIM"/>
    <property type="match status" value="1"/>
</dbReference>
<feature type="compositionally biased region" description="Basic and acidic residues" evidence="2">
    <location>
        <begin position="12"/>
        <end position="23"/>
    </location>
</feature>
<feature type="domain" description="SWIM-type" evidence="3">
    <location>
        <begin position="45"/>
        <end position="77"/>
    </location>
</feature>
<keyword evidence="1" id="KW-0479">Metal-binding</keyword>
<dbReference type="InterPro" id="IPR007527">
    <property type="entry name" value="Znf_SWIM"/>
</dbReference>
<evidence type="ECO:0000256" key="1">
    <source>
        <dbReference type="PROSITE-ProRule" id="PRU00325"/>
    </source>
</evidence>
<name>A0ABD6DKK5_9EURY</name>
<keyword evidence="5" id="KW-1185">Reference proteome</keyword>
<comment type="caution">
    <text evidence="4">The sequence shown here is derived from an EMBL/GenBank/DDBJ whole genome shotgun (WGS) entry which is preliminary data.</text>
</comment>
<evidence type="ECO:0000313" key="5">
    <source>
        <dbReference type="Proteomes" id="UP001597034"/>
    </source>
</evidence>
<protein>
    <submittedName>
        <fullName evidence="4">SWIM zinc finger family protein</fullName>
    </submittedName>
</protein>
<dbReference type="Proteomes" id="UP001597034">
    <property type="component" value="Unassembled WGS sequence"/>
</dbReference>
<keyword evidence="1" id="KW-0862">Zinc</keyword>
<evidence type="ECO:0000256" key="2">
    <source>
        <dbReference type="SAM" id="MobiDB-lite"/>
    </source>
</evidence>
<dbReference type="GO" id="GO:0008270">
    <property type="term" value="F:zinc ion binding"/>
    <property type="evidence" value="ECO:0007669"/>
    <property type="project" value="UniProtKB-KW"/>
</dbReference>
<organism evidence="4 5">
    <name type="scientific">Haloarchaeobius litoreus</name>
    <dbReference type="NCBI Taxonomy" id="755306"/>
    <lineage>
        <taxon>Archaea</taxon>
        <taxon>Methanobacteriati</taxon>
        <taxon>Methanobacteriota</taxon>
        <taxon>Stenosarchaea group</taxon>
        <taxon>Halobacteria</taxon>
        <taxon>Halobacteriales</taxon>
        <taxon>Halorubellaceae</taxon>
        <taxon>Haloarchaeobius</taxon>
    </lineage>
</organism>
<accession>A0ABD6DKK5</accession>
<dbReference type="EMBL" id="JBHUDO010000003">
    <property type="protein sequence ID" value="MFD1646586.1"/>
    <property type="molecule type" value="Genomic_DNA"/>
</dbReference>
<evidence type="ECO:0000313" key="4">
    <source>
        <dbReference type="EMBL" id="MFD1646586.1"/>
    </source>
</evidence>
<sequence length="205" mass="22554">MARYTRPVPADAHLDPRSRRARTEPMAVAPLGSGRYAVATEHGSYLVDAREHRCTCPDHTFRDERCKHLRRVAIEITEGAVPPPSHVAVGCAVCGSTTFVHPDGPEPHLCDQHALRRGDLATDRETGATVLVVGVSPRRADEVRIESHDCTVAEYETNRAYPPDDPVVTAVFPAGAEFDDGTTPDSLRVYSFPVSRLRRVDPDQH</sequence>
<feature type="region of interest" description="Disordered" evidence="2">
    <location>
        <begin position="1"/>
        <end position="24"/>
    </location>
</feature>